<accession>A0A518ETM4</accession>
<dbReference type="OrthoDB" id="229879at2"/>
<dbReference type="GO" id="GO:0006508">
    <property type="term" value="P:proteolysis"/>
    <property type="evidence" value="ECO:0007669"/>
    <property type="project" value="UniProtKB-KW"/>
</dbReference>
<dbReference type="InterPro" id="IPR036059">
    <property type="entry name" value="TldD/PmbA_sf"/>
</dbReference>
<dbReference type="AlphaFoldDB" id="A0A518ETM4"/>
<evidence type="ECO:0000259" key="8">
    <source>
        <dbReference type="Pfam" id="PF19290"/>
    </source>
</evidence>
<dbReference type="Pfam" id="PF19290">
    <property type="entry name" value="PmbA_TldD_2nd"/>
    <property type="match status" value="1"/>
</dbReference>
<dbReference type="RefSeq" id="WP_145198449.1">
    <property type="nucleotide sequence ID" value="NZ_CP036434.1"/>
</dbReference>
<keyword evidence="10" id="KW-1185">Reference proteome</keyword>
<dbReference type="Proteomes" id="UP000320390">
    <property type="component" value="Chromosome"/>
</dbReference>
<dbReference type="PANTHER" id="PTHR30624:SF10">
    <property type="entry name" value="CONSERVED PROTEIN"/>
    <property type="match status" value="1"/>
</dbReference>
<dbReference type="PANTHER" id="PTHR30624">
    <property type="entry name" value="UNCHARACTERIZED PROTEIN TLDD AND PMBA"/>
    <property type="match status" value="1"/>
</dbReference>
<dbReference type="GO" id="GO:0008237">
    <property type="term" value="F:metallopeptidase activity"/>
    <property type="evidence" value="ECO:0007669"/>
    <property type="project" value="UniProtKB-KW"/>
</dbReference>
<evidence type="ECO:0000256" key="5">
    <source>
        <dbReference type="SAM" id="MobiDB-lite"/>
    </source>
</evidence>
<protein>
    <submittedName>
        <fullName evidence="9">Protease TldD</fullName>
    </submittedName>
</protein>
<dbReference type="Pfam" id="PF19289">
    <property type="entry name" value="PmbA_TldD_3rd"/>
    <property type="match status" value="1"/>
</dbReference>
<sequence>MADTMQNQGSTPSTAEGKGITAGSSRAGSSIEDLAQVAVDLAMQRGADYADARIVRLARETLTVHNGAVADAEAPDEFGVGLRVLKDGAFGFAAAPTTYGGLGDVLPGLARRALALARDLAPLRRRPIQMSGEATARGEYATPVVENPFLVPLEEKVDLLLRADRGMSGRREIVSRLASIGIQREEQWQVTSEGGATHQVLMRAGGRIEAIASAGGVVERRSYPNALEGDFRGGGFEVIRSSQLDVHAERVRDEAIALCHADVCPGGKRTLILGGSQLALQIHESVGHPTELDRILGEERDLAGGSFAGLGDLGGLQYGSKHVSFVADSTAKGGLDTRGWDDDGVASRRFEVVREGRFVGVMGGRASSGRAGISESGSVSRAEGWYSPPIDRITNLSLVPGSGSLEDLIASSEDGTIFADTVKTWSIDQERRNFQFTCEVAWEIRGGRRSRLLRLPTYQGNSVAFWNSCDAVAGPQEWRLYGVVNCGKGNPMQIAEMSHGAAPARFRGVQMLDMSGGTSV</sequence>
<gene>
    <name evidence="9" type="ORF">Poly30_29540</name>
</gene>
<dbReference type="Pfam" id="PF01523">
    <property type="entry name" value="PmbA_TldD_1st"/>
    <property type="match status" value="1"/>
</dbReference>
<keyword evidence="4" id="KW-0482">Metalloprotease</keyword>
<dbReference type="SUPFAM" id="SSF111283">
    <property type="entry name" value="Putative modulator of DNA gyrase, PmbA/TldD"/>
    <property type="match status" value="1"/>
</dbReference>
<evidence type="ECO:0000256" key="4">
    <source>
        <dbReference type="ARBA" id="ARBA00023049"/>
    </source>
</evidence>
<dbReference type="InterPro" id="IPR045570">
    <property type="entry name" value="Metalloprtase-TldD/E_cen_dom"/>
</dbReference>
<comment type="similarity">
    <text evidence="1">Belongs to the peptidase U62 family.</text>
</comment>
<evidence type="ECO:0000256" key="1">
    <source>
        <dbReference type="ARBA" id="ARBA00005836"/>
    </source>
</evidence>
<dbReference type="InterPro" id="IPR045569">
    <property type="entry name" value="Metalloprtase-TldD/E_C"/>
</dbReference>
<evidence type="ECO:0000259" key="7">
    <source>
        <dbReference type="Pfam" id="PF19289"/>
    </source>
</evidence>
<reference evidence="9 10" key="1">
    <citation type="submission" date="2019-02" db="EMBL/GenBank/DDBJ databases">
        <title>Deep-cultivation of Planctomycetes and their phenomic and genomic characterization uncovers novel biology.</title>
        <authorList>
            <person name="Wiegand S."/>
            <person name="Jogler M."/>
            <person name="Boedeker C."/>
            <person name="Pinto D."/>
            <person name="Vollmers J."/>
            <person name="Rivas-Marin E."/>
            <person name="Kohn T."/>
            <person name="Peeters S.H."/>
            <person name="Heuer A."/>
            <person name="Rast P."/>
            <person name="Oberbeckmann S."/>
            <person name="Bunk B."/>
            <person name="Jeske O."/>
            <person name="Meyerdierks A."/>
            <person name="Storesund J.E."/>
            <person name="Kallscheuer N."/>
            <person name="Luecker S."/>
            <person name="Lage O.M."/>
            <person name="Pohl T."/>
            <person name="Merkel B.J."/>
            <person name="Hornburger P."/>
            <person name="Mueller R.-W."/>
            <person name="Bruemmer F."/>
            <person name="Labrenz M."/>
            <person name="Spormann A.M."/>
            <person name="Op den Camp H."/>
            <person name="Overmann J."/>
            <person name="Amann R."/>
            <person name="Jetten M.S.M."/>
            <person name="Mascher T."/>
            <person name="Medema M.H."/>
            <person name="Devos D.P."/>
            <person name="Kaster A.-K."/>
            <person name="Ovreas L."/>
            <person name="Rohde M."/>
            <person name="Galperin M.Y."/>
            <person name="Jogler C."/>
        </authorList>
    </citation>
    <scope>NUCLEOTIDE SEQUENCE [LARGE SCALE GENOMIC DNA]</scope>
    <source>
        <strain evidence="9 10">Poly30</strain>
    </source>
</reference>
<dbReference type="EMBL" id="CP036434">
    <property type="protein sequence ID" value="QDV07430.1"/>
    <property type="molecule type" value="Genomic_DNA"/>
</dbReference>
<dbReference type="GO" id="GO:0005829">
    <property type="term" value="C:cytosol"/>
    <property type="evidence" value="ECO:0007669"/>
    <property type="project" value="TreeGrafter"/>
</dbReference>
<dbReference type="Gene3D" id="3.30.2290.10">
    <property type="entry name" value="PmbA/TldD superfamily"/>
    <property type="match status" value="1"/>
</dbReference>
<feature type="domain" description="Metalloprotease TldD/E N-terminal" evidence="6">
    <location>
        <begin position="50"/>
        <end position="117"/>
    </location>
</feature>
<dbReference type="InterPro" id="IPR035068">
    <property type="entry name" value="TldD/PmbA_N"/>
</dbReference>
<feature type="domain" description="Metalloprotease TldD/E central" evidence="8">
    <location>
        <begin position="148"/>
        <end position="255"/>
    </location>
</feature>
<feature type="compositionally biased region" description="Polar residues" evidence="5">
    <location>
        <begin position="1"/>
        <end position="14"/>
    </location>
</feature>
<organism evidence="9 10">
    <name type="scientific">Saltatorellus ferox</name>
    <dbReference type="NCBI Taxonomy" id="2528018"/>
    <lineage>
        <taxon>Bacteria</taxon>
        <taxon>Pseudomonadati</taxon>
        <taxon>Planctomycetota</taxon>
        <taxon>Planctomycetia</taxon>
        <taxon>Planctomycetia incertae sedis</taxon>
        <taxon>Saltatorellus</taxon>
    </lineage>
</organism>
<keyword evidence="2 9" id="KW-0645">Protease</keyword>
<evidence type="ECO:0000259" key="6">
    <source>
        <dbReference type="Pfam" id="PF01523"/>
    </source>
</evidence>
<evidence type="ECO:0000313" key="10">
    <source>
        <dbReference type="Proteomes" id="UP000320390"/>
    </source>
</evidence>
<proteinExistence type="inferred from homology"/>
<name>A0A518ETM4_9BACT</name>
<feature type="region of interest" description="Disordered" evidence="5">
    <location>
        <begin position="1"/>
        <end position="26"/>
    </location>
</feature>
<keyword evidence="3" id="KW-0378">Hydrolase</keyword>
<feature type="domain" description="Metalloprotease TldD/E C-terminal" evidence="7">
    <location>
        <begin position="270"/>
        <end position="483"/>
    </location>
</feature>
<evidence type="ECO:0000256" key="2">
    <source>
        <dbReference type="ARBA" id="ARBA00022670"/>
    </source>
</evidence>
<dbReference type="InterPro" id="IPR051463">
    <property type="entry name" value="Peptidase_U62_metallo"/>
</dbReference>
<evidence type="ECO:0000256" key="3">
    <source>
        <dbReference type="ARBA" id="ARBA00022801"/>
    </source>
</evidence>
<dbReference type="InterPro" id="IPR002510">
    <property type="entry name" value="Metalloprtase-TldD/E_N"/>
</dbReference>
<evidence type="ECO:0000313" key="9">
    <source>
        <dbReference type="EMBL" id="QDV07430.1"/>
    </source>
</evidence>